<proteinExistence type="predicted"/>
<reference evidence="1 2" key="1">
    <citation type="submission" date="2017-09" db="EMBL/GenBank/DDBJ databases">
        <title>Depth-based differentiation of microbial function through sediment-hosted aquifers and enrichment of novel symbionts in the deep terrestrial subsurface.</title>
        <authorList>
            <person name="Probst A.J."/>
            <person name="Ladd B."/>
            <person name="Jarett J.K."/>
            <person name="Geller-Mcgrath D.E."/>
            <person name="Sieber C.M."/>
            <person name="Emerson J.B."/>
            <person name="Anantharaman K."/>
            <person name="Thomas B.C."/>
            <person name="Malmstrom R."/>
            <person name="Stieglmeier M."/>
            <person name="Klingl A."/>
            <person name="Woyke T."/>
            <person name="Ryan C.M."/>
            <person name="Banfield J.F."/>
        </authorList>
    </citation>
    <scope>NUCLEOTIDE SEQUENCE [LARGE SCALE GENOMIC DNA]</scope>
    <source>
        <strain evidence="1">CG11_big_fil_rev_8_21_14_0_20_46_11</strain>
    </source>
</reference>
<name>A0A2H0KA84_9BACT</name>
<evidence type="ECO:0000313" key="1">
    <source>
        <dbReference type="EMBL" id="PIQ68127.1"/>
    </source>
</evidence>
<dbReference type="EMBL" id="PCVG01000079">
    <property type="protein sequence ID" value="PIQ68127.1"/>
    <property type="molecule type" value="Genomic_DNA"/>
</dbReference>
<sequence>MLANFDLFARALLQYLNTIEAFGITDGELKSWVAKIRFGLIAAPFVGMVVRKPPPSHLAFDLVVDVRKPNAPKRKDRRQNPAFVRWWSNLSNLEVKQRPRHGAGAYRITHITPRCVTEQVKFHRIFGWISPSELRQVEWEKKSQ</sequence>
<protein>
    <submittedName>
        <fullName evidence="1">Uncharacterized protein</fullName>
    </submittedName>
</protein>
<organism evidence="1 2">
    <name type="scientific">Candidatus Taylorbacteria bacterium CG11_big_fil_rev_8_21_14_0_20_46_11</name>
    <dbReference type="NCBI Taxonomy" id="1975025"/>
    <lineage>
        <taxon>Bacteria</taxon>
        <taxon>Candidatus Tayloriibacteriota</taxon>
    </lineage>
</organism>
<evidence type="ECO:0000313" key="2">
    <source>
        <dbReference type="Proteomes" id="UP000229342"/>
    </source>
</evidence>
<comment type="caution">
    <text evidence="1">The sequence shown here is derived from an EMBL/GenBank/DDBJ whole genome shotgun (WGS) entry which is preliminary data.</text>
</comment>
<dbReference type="AlphaFoldDB" id="A0A2H0KA84"/>
<accession>A0A2H0KA84</accession>
<dbReference type="Proteomes" id="UP000229342">
    <property type="component" value="Unassembled WGS sequence"/>
</dbReference>
<gene>
    <name evidence="1" type="ORF">COV91_05840</name>
</gene>